<organism evidence="1">
    <name type="scientific">Hexamita inflata</name>
    <dbReference type="NCBI Taxonomy" id="28002"/>
    <lineage>
        <taxon>Eukaryota</taxon>
        <taxon>Metamonada</taxon>
        <taxon>Diplomonadida</taxon>
        <taxon>Hexamitidae</taxon>
        <taxon>Hexamitinae</taxon>
        <taxon>Hexamita</taxon>
    </lineage>
</organism>
<reference evidence="2 3" key="2">
    <citation type="submission" date="2024-07" db="EMBL/GenBank/DDBJ databases">
        <authorList>
            <person name="Akdeniz Z."/>
        </authorList>
    </citation>
    <scope>NUCLEOTIDE SEQUENCE [LARGE SCALE GENOMIC DNA]</scope>
</reference>
<evidence type="ECO:0000313" key="2">
    <source>
        <dbReference type="EMBL" id="CAL6045083.1"/>
    </source>
</evidence>
<gene>
    <name evidence="2" type="ORF">HINF_LOCUS40869</name>
    <name evidence="1" type="ORF">HINF_LOCUS51462</name>
</gene>
<proteinExistence type="predicted"/>
<evidence type="ECO:0000313" key="3">
    <source>
        <dbReference type="Proteomes" id="UP001642409"/>
    </source>
</evidence>
<dbReference type="EMBL" id="CAXDID020000162">
    <property type="protein sequence ID" value="CAL6045083.1"/>
    <property type="molecule type" value="Genomic_DNA"/>
</dbReference>
<dbReference type="Proteomes" id="UP001642409">
    <property type="component" value="Unassembled WGS sequence"/>
</dbReference>
<name>A0AA86QV98_9EUKA</name>
<protein>
    <submittedName>
        <fullName evidence="1">Uncharacterized protein</fullName>
    </submittedName>
</protein>
<accession>A0AA86QV98</accession>
<dbReference type="AlphaFoldDB" id="A0AA86QV98"/>
<keyword evidence="3" id="KW-1185">Reference proteome</keyword>
<dbReference type="EMBL" id="CATOUU010000970">
    <property type="protein sequence ID" value="CAI9963817.1"/>
    <property type="molecule type" value="Genomic_DNA"/>
</dbReference>
<evidence type="ECO:0000313" key="1">
    <source>
        <dbReference type="EMBL" id="CAI9963817.1"/>
    </source>
</evidence>
<reference evidence="1" key="1">
    <citation type="submission" date="2023-06" db="EMBL/GenBank/DDBJ databases">
        <authorList>
            <person name="Kurt Z."/>
        </authorList>
    </citation>
    <scope>NUCLEOTIDE SEQUENCE</scope>
</reference>
<sequence length="482" mass="55017">MSNQQLQKILDRAASLKERLSSGEVSSVKSNHEQSFSAHNELPAVQPQIFVQPVFTNQQQQPSFAQVSQLAPQQQSQQQLIPWKFGALLVLRELRLVSNLSALLQQKVTPTVTLNMPFQVNLFERHFVHFNPDSTSTISITFSLSSEQKTVYTKTEQLFTEEGLQQIFSQRTTHSIQIKLKKQIPIYFENQIQVLVGYAVIELWSGNAAKLEMYKPNPAFISIPTSINNNTLAVSKEIQTEIIQQTKKPEIIAKMLISLKTQQVALKTKKQFESVYLAFTLCPDQEIQRLIQTQIPLPHLQNQKLHISTTVTKQQQSNSQIQIYPTALRFEKTLQMTKQNLEFTQAQSAYILVFGHSNGQKQLIGHCAVKMQFNETQKWTRINGVDGYIFCKQNIQKWSGEHLEQLTEETKEYVGLPADYEHVVGVEPDQVQTSSIKSLNQSINNAKSQKVEQKLQYIPVLQNTETFDKGISEIMQQLKGLM</sequence>
<comment type="caution">
    <text evidence="1">The sequence shown here is derived from an EMBL/GenBank/DDBJ whole genome shotgun (WGS) entry which is preliminary data.</text>
</comment>